<feature type="domain" description="Major facilitator superfamily (MFS) profile" evidence="6">
    <location>
        <begin position="25"/>
        <end position="452"/>
    </location>
</feature>
<dbReference type="InterPro" id="IPR050382">
    <property type="entry name" value="MFS_Na/Anion_cotransporter"/>
</dbReference>
<dbReference type="InterPro" id="IPR020846">
    <property type="entry name" value="MFS_dom"/>
</dbReference>
<feature type="transmembrane region" description="Helical" evidence="5">
    <location>
        <begin position="253"/>
        <end position="273"/>
    </location>
</feature>
<evidence type="ECO:0000256" key="2">
    <source>
        <dbReference type="ARBA" id="ARBA00022692"/>
    </source>
</evidence>
<dbReference type="InterPro" id="IPR011701">
    <property type="entry name" value="MFS"/>
</dbReference>
<dbReference type="Gene3D" id="1.20.1250.20">
    <property type="entry name" value="MFS general substrate transporter like domains"/>
    <property type="match status" value="2"/>
</dbReference>
<feature type="transmembrane region" description="Helical" evidence="5">
    <location>
        <begin position="164"/>
        <end position="186"/>
    </location>
</feature>
<evidence type="ECO:0000256" key="1">
    <source>
        <dbReference type="ARBA" id="ARBA00004141"/>
    </source>
</evidence>
<keyword evidence="2 5" id="KW-0812">Transmembrane</keyword>
<keyword evidence="3 5" id="KW-1133">Transmembrane helix</keyword>
<comment type="subcellular location">
    <subcellularLocation>
        <location evidence="1">Membrane</location>
        <topology evidence="1">Multi-pass membrane protein</topology>
    </subcellularLocation>
</comment>
<protein>
    <recommendedName>
        <fullName evidence="6">Major facilitator superfamily (MFS) profile domain-containing protein</fullName>
    </recommendedName>
</protein>
<evidence type="ECO:0000259" key="6">
    <source>
        <dbReference type="PROSITE" id="PS50850"/>
    </source>
</evidence>
<evidence type="ECO:0000256" key="5">
    <source>
        <dbReference type="SAM" id="Phobius"/>
    </source>
</evidence>
<feature type="transmembrane region" description="Helical" evidence="5">
    <location>
        <begin position="329"/>
        <end position="349"/>
    </location>
</feature>
<gene>
    <name evidence="7" type="ORF">NQ317_013419</name>
</gene>
<comment type="caution">
    <text evidence="7">The sequence shown here is derived from an EMBL/GenBank/DDBJ whole genome shotgun (WGS) entry which is preliminary data.</text>
</comment>
<feature type="transmembrane region" description="Helical" evidence="5">
    <location>
        <begin position="387"/>
        <end position="409"/>
    </location>
</feature>
<feature type="transmembrane region" description="Helical" evidence="5">
    <location>
        <begin position="132"/>
        <end position="152"/>
    </location>
</feature>
<proteinExistence type="predicted"/>
<dbReference type="Pfam" id="PF07690">
    <property type="entry name" value="MFS_1"/>
    <property type="match status" value="1"/>
</dbReference>
<keyword evidence="4 5" id="KW-0472">Membrane</keyword>
<dbReference type="InterPro" id="IPR036259">
    <property type="entry name" value="MFS_trans_sf"/>
</dbReference>
<reference evidence="7" key="1">
    <citation type="journal article" date="2023" name="Insect Mol. Biol.">
        <title>Genome sequencing provides insights into the evolution of gene families encoding plant cell wall-degrading enzymes in longhorned beetles.</title>
        <authorList>
            <person name="Shin N.R."/>
            <person name="Okamura Y."/>
            <person name="Kirsch R."/>
            <person name="Pauchet Y."/>
        </authorList>
    </citation>
    <scope>NUCLEOTIDE SEQUENCE</scope>
    <source>
        <strain evidence="7">MMC_N1</strain>
    </source>
</reference>
<dbReference type="SUPFAM" id="SSF103473">
    <property type="entry name" value="MFS general substrate transporter"/>
    <property type="match status" value="1"/>
</dbReference>
<dbReference type="CDD" id="cd17318">
    <property type="entry name" value="MFS_SLC17"/>
    <property type="match status" value="1"/>
</dbReference>
<feature type="transmembrane region" description="Helical" evidence="5">
    <location>
        <begin position="72"/>
        <end position="92"/>
    </location>
</feature>
<organism evidence="7 8">
    <name type="scientific">Molorchus minor</name>
    <dbReference type="NCBI Taxonomy" id="1323400"/>
    <lineage>
        <taxon>Eukaryota</taxon>
        <taxon>Metazoa</taxon>
        <taxon>Ecdysozoa</taxon>
        <taxon>Arthropoda</taxon>
        <taxon>Hexapoda</taxon>
        <taxon>Insecta</taxon>
        <taxon>Pterygota</taxon>
        <taxon>Neoptera</taxon>
        <taxon>Endopterygota</taxon>
        <taxon>Coleoptera</taxon>
        <taxon>Polyphaga</taxon>
        <taxon>Cucujiformia</taxon>
        <taxon>Chrysomeloidea</taxon>
        <taxon>Cerambycidae</taxon>
        <taxon>Lamiinae</taxon>
        <taxon>Monochamini</taxon>
        <taxon>Molorchus</taxon>
    </lineage>
</organism>
<accession>A0ABQ9JRR2</accession>
<evidence type="ECO:0000256" key="3">
    <source>
        <dbReference type="ARBA" id="ARBA00022989"/>
    </source>
</evidence>
<feature type="transmembrane region" description="Helical" evidence="5">
    <location>
        <begin position="355"/>
        <end position="375"/>
    </location>
</feature>
<feature type="transmembrane region" description="Helical" evidence="5">
    <location>
        <begin position="99"/>
        <end position="120"/>
    </location>
</feature>
<dbReference type="Proteomes" id="UP001162164">
    <property type="component" value="Unassembled WGS sequence"/>
</dbReference>
<feature type="transmembrane region" description="Helical" evidence="5">
    <location>
        <begin position="424"/>
        <end position="446"/>
    </location>
</feature>
<dbReference type="PANTHER" id="PTHR11662:SF280">
    <property type="entry name" value="FI21844P1-RELATED"/>
    <property type="match status" value="1"/>
</dbReference>
<dbReference type="PROSITE" id="PS50850">
    <property type="entry name" value="MFS"/>
    <property type="match status" value="1"/>
</dbReference>
<sequence length="472" mass="51967">MALENTGKNMEIQKPDKCFGVRHFQYTLLFVGTIIAYGIRTILNVAVIAMISDDPPDESVPTYPEWASKKNLMLSSFFWGYISLQIFAGQLAKNYGPKFFLSAAIFLCSLFTALVPYFGAWFGYGGVIACRVIQGMCQGFLFPSVHNLLSLWAPLSDRTTVASFVYAGGPLGNVIAMPLTGAIAASTVGWPVIFYLYGFVGMVWSILWLFTGSDSPSKCKGISAEEKKYIEDGLVSEDRETVPTPWRSILTSLPFLAILVSHFGQNWGFWTLLTEIPSYMENILLFKIASNSYLSALPYLVLWLLSFVMSPLAEWLIRRRIVSLGVSRKIFNTIGLFVPAFALFALTFVDGTQKTTTIFILVIAVGFNAGVLSGYNLNHIDISPTHAGTLMGITNSLSNIFSIIAPLAVDAVKSVSGHSETDKALWNIIFGLAAVIYIVTGSFYIYGGSGTVQAWDHIEDHEKQDIEKKISV</sequence>
<feature type="transmembrane region" description="Helical" evidence="5">
    <location>
        <begin position="293"/>
        <end position="317"/>
    </location>
</feature>
<dbReference type="EMBL" id="JAPWTJ010000217">
    <property type="protein sequence ID" value="KAJ8980965.1"/>
    <property type="molecule type" value="Genomic_DNA"/>
</dbReference>
<evidence type="ECO:0000313" key="7">
    <source>
        <dbReference type="EMBL" id="KAJ8980965.1"/>
    </source>
</evidence>
<keyword evidence="8" id="KW-1185">Reference proteome</keyword>
<feature type="transmembrane region" description="Helical" evidence="5">
    <location>
        <begin position="192"/>
        <end position="210"/>
    </location>
</feature>
<feature type="transmembrane region" description="Helical" evidence="5">
    <location>
        <begin position="26"/>
        <end position="52"/>
    </location>
</feature>
<name>A0ABQ9JRR2_9CUCU</name>
<evidence type="ECO:0000313" key="8">
    <source>
        <dbReference type="Proteomes" id="UP001162164"/>
    </source>
</evidence>
<dbReference type="PANTHER" id="PTHR11662">
    <property type="entry name" value="SOLUTE CARRIER FAMILY 17"/>
    <property type="match status" value="1"/>
</dbReference>
<evidence type="ECO:0000256" key="4">
    <source>
        <dbReference type="ARBA" id="ARBA00023136"/>
    </source>
</evidence>